<reference evidence="1" key="2">
    <citation type="submission" date="2020-09" db="EMBL/GenBank/DDBJ databases">
        <authorList>
            <person name="Sun Q."/>
            <person name="Zhou Y."/>
        </authorList>
    </citation>
    <scope>NUCLEOTIDE SEQUENCE</scope>
    <source>
        <strain evidence="1">CGMCC 1.12195</strain>
    </source>
</reference>
<dbReference type="EMBL" id="BMER01000001">
    <property type="protein sequence ID" value="GGG73025.1"/>
    <property type="molecule type" value="Genomic_DNA"/>
</dbReference>
<comment type="caution">
    <text evidence="1">The sequence shown here is derived from an EMBL/GenBank/DDBJ whole genome shotgun (WGS) entry which is preliminary data.</text>
</comment>
<dbReference type="InterPro" id="IPR011256">
    <property type="entry name" value="Reg_factor_effector_dom_sf"/>
</dbReference>
<proteinExistence type="predicted"/>
<keyword evidence="2" id="KW-1185">Reference proteome</keyword>
<name>A0A917HBX3_9SPHI</name>
<evidence type="ECO:0000313" key="2">
    <source>
        <dbReference type="Proteomes" id="UP000660862"/>
    </source>
</evidence>
<reference evidence="1" key="1">
    <citation type="journal article" date="2014" name="Int. J. Syst. Evol. Microbiol.">
        <title>Complete genome sequence of Corynebacterium casei LMG S-19264T (=DSM 44701T), isolated from a smear-ripened cheese.</title>
        <authorList>
            <consortium name="US DOE Joint Genome Institute (JGI-PGF)"/>
            <person name="Walter F."/>
            <person name="Albersmeier A."/>
            <person name="Kalinowski J."/>
            <person name="Ruckert C."/>
        </authorList>
    </citation>
    <scope>NUCLEOTIDE SEQUENCE</scope>
    <source>
        <strain evidence="1">CGMCC 1.12195</strain>
    </source>
</reference>
<gene>
    <name evidence="1" type="ORF">GCM10007415_00440</name>
</gene>
<sequence length="140" mass="16246">MEKLDLTGLYKTYISITATPEIVDSKPTRFLSLTDEGDLSSDVFLQKIRALYATAYAIKFKWKQAGRDFIVPKLEVLRYRDGKNAGDWRSRLLIRVPEYVTEYDMQKGIECVMANMNIQRAANIKMHYINTHTQTPIIKH</sequence>
<evidence type="ECO:0000313" key="1">
    <source>
        <dbReference type="EMBL" id="GGG73025.1"/>
    </source>
</evidence>
<dbReference type="Gene3D" id="3.20.80.10">
    <property type="entry name" value="Regulatory factor, effector binding domain"/>
    <property type="match status" value="1"/>
</dbReference>
<dbReference type="RefSeq" id="WP_188503944.1">
    <property type="nucleotide sequence ID" value="NZ_BMER01000001.1"/>
</dbReference>
<accession>A0A917HBX3</accession>
<protein>
    <submittedName>
        <fullName evidence="1">Uncharacterized protein</fullName>
    </submittedName>
</protein>
<dbReference type="AlphaFoldDB" id="A0A917HBX3"/>
<organism evidence="1 2">
    <name type="scientific">Parapedobacter pyrenivorans</name>
    <dbReference type="NCBI Taxonomy" id="1305674"/>
    <lineage>
        <taxon>Bacteria</taxon>
        <taxon>Pseudomonadati</taxon>
        <taxon>Bacteroidota</taxon>
        <taxon>Sphingobacteriia</taxon>
        <taxon>Sphingobacteriales</taxon>
        <taxon>Sphingobacteriaceae</taxon>
        <taxon>Parapedobacter</taxon>
    </lineage>
</organism>
<dbReference type="Proteomes" id="UP000660862">
    <property type="component" value="Unassembled WGS sequence"/>
</dbReference>